<dbReference type="InterPro" id="IPR035892">
    <property type="entry name" value="C2_domain_sf"/>
</dbReference>
<keyword evidence="9" id="KW-1185">Reference proteome</keyword>
<evidence type="ECO:0000259" key="6">
    <source>
        <dbReference type="PROSITE" id="PS50004"/>
    </source>
</evidence>
<protein>
    <submittedName>
        <fullName evidence="8">C2 and GRAM domain-containing protein</fullName>
    </submittedName>
</protein>
<dbReference type="PANTHER" id="PTHR46296:SF8">
    <property type="entry name" value="OS06G0297800 PROTEIN"/>
    <property type="match status" value="1"/>
</dbReference>
<dbReference type="Pfam" id="PF16016">
    <property type="entry name" value="VASt"/>
    <property type="match status" value="2"/>
</dbReference>
<keyword evidence="4 5" id="KW-0472">Membrane</keyword>
<evidence type="ECO:0000256" key="2">
    <source>
        <dbReference type="ARBA" id="ARBA00022692"/>
    </source>
</evidence>
<dbReference type="STRING" id="29655.A0A0K9PR41"/>
<evidence type="ECO:0000256" key="5">
    <source>
        <dbReference type="SAM" id="Phobius"/>
    </source>
</evidence>
<dbReference type="GO" id="GO:0016020">
    <property type="term" value="C:membrane"/>
    <property type="evidence" value="ECO:0007669"/>
    <property type="project" value="UniProtKB-SubCell"/>
</dbReference>
<evidence type="ECO:0000256" key="4">
    <source>
        <dbReference type="ARBA" id="ARBA00023136"/>
    </source>
</evidence>
<dbReference type="InterPro" id="IPR011993">
    <property type="entry name" value="PH-like_dom_sf"/>
</dbReference>
<comment type="caution">
    <text evidence="8">The sequence shown here is derived from an EMBL/GenBank/DDBJ whole genome shotgun (WGS) entry which is preliminary data.</text>
</comment>
<dbReference type="Gene3D" id="2.30.29.30">
    <property type="entry name" value="Pleckstrin-homology domain (PH domain)/Phosphotyrosine-binding domain (PTB)"/>
    <property type="match status" value="1"/>
</dbReference>
<dbReference type="Pfam" id="PF00168">
    <property type="entry name" value="C2"/>
    <property type="match status" value="2"/>
</dbReference>
<gene>
    <name evidence="8" type="ORF">ZOSMA_196G00400</name>
</gene>
<dbReference type="SMART" id="SM00239">
    <property type="entry name" value="C2"/>
    <property type="match status" value="2"/>
</dbReference>
<proteinExistence type="predicted"/>
<dbReference type="InterPro" id="IPR044511">
    <property type="entry name" value="At1g03370/At5g50170-like"/>
</dbReference>
<dbReference type="InterPro" id="IPR004182">
    <property type="entry name" value="GRAM"/>
</dbReference>
<evidence type="ECO:0000256" key="1">
    <source>
        <dbReference type="ARBA" id="ARBA00004167"/>
    </source>
</evidence>
<dbReference type="SUPFAM" id="SSF49562">
    <property type="entry name" value="C2 domain (Calcium/lipid-binding domain, CaLB)"/>
    <property type="match status" value="2"/>
</dbReference>
<dbReference type="PROSITE" id="PS51778">
    <property type="entry name" value="VAST"/>
    <property type="match status" value="2"/>
</dbReference>
<keyword evidence="2 5" id="KW-0812">Transmembrane</keyword>
<dbReference type="OrthoDB" id="67700at2759"/>
<comment type="subcellular location">
    <subcellularLocation>
        <location evidence="1">Membrane</location>
        <topology evidence="1">Single-pass membrane protein</topology>
    </subcellularLocation>
</comment>
<feature type="domain" description="VASt" evidence="7">
    <location>
        <begin position="857"/>
        <end position="1024"/>
    </location>
</feature>
<evidence type="ECO:0000256" key="3">
    <source>
        <dbReference type="ARBA" id="ARBA00022989"/>
    </source>
</evidence>
<sequence>MKLTVHLIEAQNLMTIPNTSPSPDLYIMLQLGRYAFKSKVVPKTLLNPQFDEKFYFFIDDPSEDLVIFVLDDDNCCTDEFKGMVRFPVSDVFEAESKSLEPAWYPLSTKRKGKNKGEIRFSLSITMKKSLSEFNVIQKSDFDVDRSIEVINDHRSILTPPLKTSSGISLEIDDSSKANDMGTEEKPNQTKFVERIVQIFRGKDGELNNNSSTPPVPIPVEVLDKETFENKQEDTSISNLDNTSFEETLREIELKDQGDENPQNLPGGVLLEQAYIISPTNLNMHLFSPESSFLPGLVERQGSTNLQQEPWIIDANGKLNREVTYIQAATKLIKSVKVTQEQIYMKADGQSYAILSIVSTPDVPYGSCFKTEILVCITPGPELPSEEETSNLIISWRINFIQSTLMRGMIENGARQGLKESYSQFSEILSQTVKPVDLKDLGANKEQILASLMIEKESDWSLASRFLGNFTIISTIFIGIYIFVHIVLSNDGILQGLEFTGLDLPDSIEEVVICGILVLQLERVLKMIRLFLKARKQKGTDHGIKAQGVGWLLTIALIEGDSLAAAKSATSSDPYVVFTCNGKTKTSSIKFQTSDPHWNEIFEFDAMDDPPSVMSVHVYDFDGSFHQVTTLGHAEINFVKSNLSELADVWVSLQGKLAQACQSKLHLRVFLDNTHGDEVAKEYLIKMEKEVGKKLSLRSPQTNLTFQKMFCLPTEEFLVNDFSCYLKRKMPLQGRLFLSPRIIGFNANLFGHKTKFYFLWEDIEEIQIIPPSLSSVGSPSLMIILRYGKGGDAKHGAKSQDSEGRLKFQFQSIIMALWKARSLSPDQKEQIVEEESEAKILLHECSCDGVLLIMDEGNMSEVYSSSVGVSVDLLMELFSGGLLDRKVMEKVGCSDYNFTNWDPIRSDDDIHQRNINYKLNLNNGGEVTSTQQKSQLDEKNGWLVEEVMTLQGISYGECFNVHIRYQIQDIPTRNNACNVQVYLGIQWLKKTTKNQKRITKSITSNLTDRLQDMIRHAEQLITGKSKEISKT</sequence>
<dbReference type="EMBL" id="LFYR01000718">
    <property type="protein sequence ID" value="KMZ70690.1"/>
    <property type="molecule type" value="Genomic_DNA"/>
</dbReference>
<feature type="transmembrane region" description="Helical" evidence="5">
    <location>
        <begin position="465"/>
        <end position="487"/>
    </location>
</feature>
<evidence type="ECO:0000259" key="7">
    <source>
        <dbReference type="PROSITE" id="PS51778"/>
    </source>
</evidence>
<feature type="domain" description="C2" evidence="6">
    <location>
        <begin position="1"/>
        <end position="104"/>
    </location>
</feature>
<evidence type="ECO:0000313" key="9">
    <source>
        <dbReference type="Proteomes" id="UP000036987"/>
    </source>
</evidence>
<dbReference type="CDD" id="cd00030">
    <property type="entry name" value="C2"/>
    <property type="match status" value="2"/>
</dbReference>
<evidence type="ECO:0000313" key="8">
    <source>
        <dbReference type="EMBL" id="KMZ70690.1"/>
    </source>
</evidence>
<accession>A0A0K9PR41</accession>
<dbReference type="PROSITE" id="PS50004">
    <property type="entry name" value="C2"/>
    <property type="match status" value="2"/>
</dbReference>
<keyword evidence="3 5" id="KW-1133">Transmembrane helix</keyword>
<dbReference type="Gene3D" id="2.60.40.150">
    <property type="entry name" value="C2 domain"/>
    <property type="match status" value="2"/>
</dbReference>
<name>A0A0K9PR41_ZOSMR</name>
<dbReference type="PANTHER" id="PTHR46296">
    <property type="entry name" value="BNAA05G37250D PROTEIN"/>
    <property type="match status" value="1"/>
</dbReference>
<reference evidence="9" key="1">
    <citation type="journal article" date="2016" name="Nature">
        <title>The genome of the seagrass Zostera marina reveals angiosperm adaptation to the sea.</title>
        <authorList>
            <person name="Olsen J.L."/>
            <person name="Rouze P."/>
            <person name="Verhelst B."/>
            <person name="Lin Y.-C."/>
            <person name="Bayer T."/>
            <person name="Collen J."/>
            <person name="Dattolo E."/>
            <person name="De Paoli E."/>
            <person name="Dittami S."/>
            <person name="Maumus F."/>
            <person name="Michel G."/>
            <person name="Kersting A."/>
            <person name="Lauritano C."/>
            <person name="Lohaus R."/>
            <person name="Toepel M."/>
            <person name="Tonon T."/>
            <person name="Vanneste K."/>
            <person name="Amirebrahimi M."/>
            <person name="Brakel J."/>
            <person name="Bostroem C."/>
            <person name="Chovatia M."/>
            <person name="Grimwood J."/>
            <person name="Jenkins J.W."/>
            <person name="Jueterbock A."/>
            <person name="Mraz A."/>
            <person name="Stam W.T."/>
            <person name="Tice H."/>
            <person name="Bornberg-Bauer E."/>
            <person name="Green P.J."/>
            <person name="Pearson G.A."/>
            <person name="Procaccini G."/>
            <person name="Duarte C.M."/>
            <person name="Schmutz J."/>
            <person name="Reusch T.B.H."/>
            <person name="Van de Peer Y."/>
        </authorList>
    </citation>
    <scope>NUCLEOTIDE SEQUENCE [LARGE SCALE GENOMIC DNA]</scope>
    <source>
        <strain evidence="9">cv. Finnish</strain>
    </source>
</reference>
<dbReference type="Pfam" id="PF02893">
    <property type="entry name" value="GRAM"/>
    <property type="match status" value="1"/>
</dbReference>
<dbReference type="InterPro" id="IPR000008">
    <property type="entry name" value="C2_dom"/>
</dbReference>
<dbReference type="AlphaFoldDB" id="A0A0K9PR41"/>
<feature type="domain" description="VASt" evidence="7">
    <location>
        <begin position="265"/>
        <end position="436"/>
    </location>
</feature>
<organism evidence="8 9">
    <name type="scientific">Zostera marina</name>
    <name type="common">Eelgrass</name>
    <dbReference type="NCBI Taxonomy" id="29655"/>
    <lineage>
        <taxon>Eukaryota</taxon>
        <taxon>Viridiplantae</taxon>
        <taxon>Streptophyta</taxon>
        <taxon>Embryophyta</taxon>
        <taxon>Tracheophyta</taxon>
        <taxon>Spermatophyta</taxon>
        <taxon>Magnoliopsida</taxon>
        <taxon>Liliopsida</taxon>
        <taxon>Zosteraceae</taxon>
        <taxon>Zostera</taxon>
    </lineage>
</organism>
<dbReference type="InterPro" id="IPR031968">
    <property type="entry name" value="VASt"/>
</dbReference>
<dbReference type="OMA" id="RFMHARA"/>
<dbReference type="SMART" id="SM00568">
    <property type="entry name" value="GRAM"/>
    <property type="match status" value="1"/>
</dbReference>
<dbReference type="Proteomes" id="UP000036987">
    <property type="component" value="Unassembled WGS sequence"/>
</dbReference>
<feature type="domain" description="C2" evidence="6">
    <location>
        <begin position="531"/>
        <end position="650"/>
    </location>
</feature>